<feature type="transmembrane region" description="Helical" evidence="1">
    <location>
        <begin position="20"/>
        <end position="41"/>
    </location>
</feature>
<name>A0ABM9NF88_9GAMM</name>
<accession>A0ABM9NF88</accession>
<keyword evidence="1" id="KW-1133">Transmembrane helix</keyword>
<evidence type="ECO:0000313" key="2">
    <source>
        <dbReference type="EMBL" id="CAL1239267.1"/>
    </source>
</evidence>
<dbReference type="RefSeq" id="WP_348758845.1">
    <property type="nucleotide sequence ID" value="NZ_OZ026884.1"/>
</dbReference>
<keyword evidence="1" id="KW-0472">Membrane</keyword>
<dbReference type="Proteomes" id="UP001497493">
    <property type="component" value="Chromosome"/>
</dbReference>
<keyword evidence="1" id="KW-0812">Transmembrane</keyword>
<reference evidence="2 3" key="1">
    <citation type="submission" date="2024-04" db="EMBL/GenBank/DDBJ databases">
        <authorList>
            <person name="Cremers G."/>
        </authorList>
    </citation>
    <scope>NUCLEOTIDE SEQUENCE [LARGE SCALE GENOMIC DNA]</scope>
    <source>
        <strain evidence="2">MeCH1-AG</strain>
    </source>
</reference>
<gene>
    <name evidence="2" type="ORF">MECH1_V1_0491</name>
</gene>
<organism evidence="2 3">
    <name type="scientific">Candidatus Methylocalor cossyra</name>
    <dbReference type="NCBI Taxonomy" id="3108543"/>
    <lineage>
        <taxon>Bacteria</taxon>
        <taxon>Pseudomonadati</taxon>
        <taxon>Pseudomonadota</taxon>
        <taxon>Gammaproteobacteria</taxon>
        <taxon>Methylococcales</taxon>
        <taxon>Methylococcaceae</taxon>
        <taxon>Candidatus Methylocalor</taxon>
    </lineage>
</organism>
<dbReference type="EMBL" id="OZ026884">
    <property type="protein sequence ID" value="CAL1239267.1"/>
    <property type="molecule type" value="Genomic_DNA"/>
</dbReference>
<protein>
    <submittedName>
        <fullName evidence="2">Uncharacterized protein</fullName>
    </submittedName>
</protein>
<keyword evidence="3" id="KW-1185">Reference proteome</keyword>
<sequence length="42" mass="4500">MNDLTIVMNRLRQRAADPGYAPWEGAATLAGLLALTALFALL</sequence>
<proteinExistence type="predicted"/>
<evidence type="ECO:0000313" key="3">
    <source>
        <dbReference type="Proteomes" id="UP001497493"/>
    </source>
</evidence>
<evidence type="ECO:0000256" key="1">
    <source>
        <dbReference type="SAM" id="Phobius"/>
    </source>
</evidence>